<evidence type="ECO:0000313" key="2">
    <source>
        <dbReference type="Proteomes" id="UP000266328"/>
    </source>
</evidence>
<dbReference type="EMBL" id="QXIS01000031">
    <property type="protein sequence ID" value="RIE05925.1"/>
    <property type="molecule type" value="Genomic_DNA"/>
</dbReference>
<dbReference type="Proteomes" id="UP000266328">
    <property type="component" value="Unassembled WGS sequence"/>
</dbReference>
<evidence type="ECO:0008006" key="3">
    <source>
        <dbReference type="Google" id="ProtNLM"/>
    </source>
</evidence>
<gene>
    <name evidence="1" type="ORF">SMC7_05135</name>
</gene>
<protein>
    <recommendedName>
        <fullName evidence="3">Endonuclease/exonuclease/phosphatase domain-containing protein</fullName>
    </recommendedName>
</protein>
<evidence type="ECO:0000313" key="1">
    <source>
        <dbReference type="EMBL" id="RIE05925.1"/>
    </source>
</evidence>
<accession>A0A398CTI3</accession>
<name>A0A398CTI3_9BACT</name>
<dbReference type="RefSeq" id="WP_119089280.1">
    <property type="nucleotide sequence ID" value="NZ_QXIS01000031.1"/>
</dbReference>
<proteinExistence type="predicted"/>
<dbReference type="OrthoDB" id="2987572at2"/>
<comment type="caution">
    <text evidence="1">The sequence shown here is derived from an EMBL/GenBank/DDBJ whole genome shotgun (WGS) entry which is preliminary data.</text>
</comment>
<organism evidence="1 2">
    <name type="scientific">Candidatus Cryosericum terrychapinii</name>
    <dbReference type="NCBI Taxonomy" id="2290919"/>
    <lineage>
        <taxon>Bacteria</taxon>
        <taxon>Pseudomonadati</taxon>
        <taxon>Caldisericota/Cryosericota group</taxon>
        <taxon>Candidatus Cryosericota</taxon>
        <taxon>Candidatus Cryosericia</taxon>
        <taxon>Candidatus Cryosericales</taxon>
        <taxon>Candidatus Cryosericaceae</taxon>
        <taxon>Candidatus Cryosericum</taxon>
    </lineage>
</organism>
<sequence length="265" mass="29830">MKLRVIQWNIKKSGSPAIKTFLKQRVAQGPTILCLEEVTRSAYDRLTEFFPLAPSCFSLDMRMPGHHEGRERAIGVAVLALGLPIVTLELIDRALFPERTLSVLLGGPFGPIRVVAFHSLTGSGYLKAKSSNFASIADYLEQLRAKLDFLCFDGNEPNEDSSKVEKIVFSSHGDRGRVKKMSLIMGPQKVHHLKDSYVAYLKSTGGDIKRDPLALSYKKKLADRRYDYVMHSPRKWKVTDCQYPYKESIAAHSDHSAVIADYELR</sequence>
<dbReference type="AlphaFoldDB" id="A0A398CTI3"/>
<dbReference type="Gene3D" id="3.60.10.10">
    <property type="entry name" value="Endonuclease/exonuclease/phosphatase"/>
    <property type="match status" value="1"/>
</dbReference>
<dbReference type="SUPFAM" id="SSF56219">
    <property type="entry name" value="DNase I-like"/>
    <property type="match status" value="1"/>
</dbReference>
<keyword evidence="2" id="KW-1185">Reference proteome</keyword>
<reference evidence="1 2" key="1">
    <citation type="submission" date="2018-09" db="EMBL/GenBank/DDBJ databases">
        <title>Discovery and Ecogenomic Context for Candidatus Cryosericales, a Global Caldiserica Order Active in Thawing Permafrost.</title>
        <authorList>
            <person name="Martinez M.A."/>
            <person name="Woodcroft B.J."/>
            <person name="Ignacio Espinoza J.C."/>
            <person name="Zayed A."/>
            <person name="Singleton C.M."/>
            <person name="Boyd J."/>
            <person name="Li Y.-F."/>
            <person name="Purvine S."/>
            <person name="Maughan H."/>
            <person name="Hodgkins S.B."/>
            <person name="Anderson D."/>
            <person name="Sederholm M."/>
            <person name="Temperton B."/>
            <person name="Saleska S.R."/>
            <person name="Tyson G.W."/>
            <person name="Rich V.I."/>
        </authorList>
    </citation>
    <scope>NUCLEOTIDE SEQUENCE [LARGE SCALE GENOMIC DNA]</scope>
    <source>
        <strain evidence="1 2">SMC7</strain>
    </source>
</reference>
<dbReference type="InterPro" id="IPR036691">
    <property type="entry name" value="Endo/exonu/phosph_ase_sf"/>
</dbReference>